<evidence type="ECO:0000256" key="3">
    <source>
        <dbReference type="ARBA" id="ARBA00022840"/>
    </source>
</evidence>
<dbReference type="Gene3D" id="3.40.50.10810">
    <property type="entry name" value="Tandem AAA-ATPase domain"/>
    <property type="match status" value="1"/>
</dbReference>
<evidence type="ECO:0000256" key="4">
    <source>
        <dbReference type="SAM" id="MobiDB-lite"/>
    </source>
</evidence>
<dbReference type="Gene3D" id="3.40.50.300">
    <property type="entry name" value="P-loop containing nucleotide triphosphate hydrolases"/>
    <property type="match status" value="1"/>
</dbReference>
<dbReference type="InterPro" id="IPR014001">
    <property type="entry name" value="Helicase_ATP-bd"/>
</dbReference>
<dbReference type="Gene3D" id="1.20.120.850">
    <property type="entry name" value="SWI2/SNF2 ATPases, N-terminal domain"/>
    <property type="match status" value="1"/>
</dbReference>
<dbReference type="AlphaFoldDB" id="A0A6A6BHN6"/>
<dbReference type="GO" id="GO:0015616">
    <property type="term" value="F:DNA translocase activity"/>
    <property type="evidence" value="ECO:0007669"/>
    <property type="project" value="TreeGrafter"/>
</dbReference>
<dbReference type="FunFam" id="3.40.50.10810:FF:000020">
    <property type="entry name" value="DNA repair and recombination protein RAD54B"/>
    <property type="match status" value="1"/>
</dbReference>
<dbReference type="InterPro" id="IPR038718">
    <property type="entry name" value="SNF2-like_sf"/>
</dbReference>
<dbReference type="PANTHER" id="PTHR45629">
    <property type="entry name" value="SNF2/RAD54 FAMILY MEMBER"/>
    <property type="match status" value="1"/>
</dbReference>
<dbReference type="GO" id="GO:0005634">
    <property type="term" value="C:nucleus"/>
    <property type="evidence" value="ECO:0007669"/>
    <property type="project" value="TreeGrafter"/>
</dbReference>
<dbReference type="CDD" id="cd18004">
    <property type="entry name" value="DEXHc_RAD54"/>
    <property type="match status" value="1"/>
</dbReference>
<evidence type="ECO:0008006" key="9">
    <source>
        <dbReference type="Google" id="ProtNLM"/>
    </source>
</evidence>
<feature type="region of interest" description="Disordered" evidence="4">
    <location>
        <begin position="230"/>
        <end position="252"/>
    </location>
</feature>
<feature type="region of interest" description="Disordered" evidence="4">
    <location>
        <begin position="1"/>
        <end position="57"/>
    </location>
</feature>
<dbReference type="RefSeq" id="XP_033399218.1">
    <property type="nucleotide sequence ID" value="XM_033538927.1"/>
</dbReference>
<dbReference type="Pfam" id="PF00271">
    <property type="entry name" value="Helicase_C"/>
    <property type="match status" value="1"/>
</dbReference>
<name>A0A6A6BHN6_9PEZI</name>
<reference evidence="7" key="1">
    <citation type="journal article" date="2020" name="Stud. Mycol.">
        <title>101 Dothideomycetes genomes: a test case for predicting lifestyles and emergence of pathogens.</title>
        <authorList>
            <person name="Haridas S."/>
            <person name="Albert R."/>
            <person name="Binder M."/>
            <person name="Bloem J."/>
            <person name="Labutti K."/>
            <person name="Salamov A."/>
            <person name="Andreopoulos B."/>
            <person name="Baker S."/>
            <person name="Barry K."/>
            <person name="Bills G."/>
            <person name="Bluhm B."/>
            <person name="Cannon C."/>
            <person name="Castanera R."/>
            <person name="Culley D."/>
            <person name="Daum C."/>
            <person name="Ezra D."/>
            <person name="Gonzalez J."/>
            <person name="Henrissat B."/>
            <person name="Kuo A."/>
            <person name="Liang C."/>
            <person name="Lipzen A."/>
            <person name="Lutzoni F."/>
            <person name="Magnuson J."/>
            <person name="Mondo S."/>
            <person name="Nolan M."/>
            <person name="Ohm R."/>
            <person name="Pangilinan J."/>
            <person name="Park H.-J."/>
            <person name="Ramirez L."/>
            <person name="Alfaro M."/>
            <person name="Sun H."/>
            <person name="Tritt A."/>
            <person name="Yoshinaga Y."/>
            <person name="Zwiers L.-H."/>
            <person name="Turgeon B."/>
            <person name="Goodwin S."/>
            <person name="Spatafora J."/>
            <person name="Crous P."/>
            <person name="Grigoriev I."/>
        </authorList>
    </citation>
    <scope>NUCLEOTIDE SEQUENCE</scope>
    <source>
        <strain evidence="7">CBS 121167</strain>
    </source>
</reference>
<evidence type="ECO:0000259" key="6">
    <source>
        <dbReference type="PROSITE" id="PS51194"/>
    </source>
</evidence>
<dbReference type="GO" id="GO:0000724">
    <property type="term" value="P:double-strand break repair via homologous recombination"/>
    <property type="evidence" value="ECO:0007669"/>
    <property type="project" value="TreeGrafter"/>
</dbReference>
<dbReference type="InterPro" id="IPR049730">
    <property type="entry name" value="SNF2/RAD54-like_C"/>
</dbReference>
<feature type="domain" description="Helicase ATP-binding" evidence="5">
    <location>
        <begin position="296"/>
        <end position="466"/>
    </location>
</feature>
<dbReference type="GO" id="GO:0005524">
    <property type="term" value="F:ATP binding"/>
    <property type="evidence" value="ECO:0007669"/>
    <property type="project" value="InterPro"/>
</dbReference>
<dbReference type="EMBL" id="ML995482">
    <property type="protein sequence ID" value="KAF2143506.1"/>
    <property type="molecule type" value="Genomic_DNA"/>
</dbReference>
<dbReference type="SMART" id="SM00487">
    <property type="entry name" value="DEXDc"/>
    <property type="match status" value="1"/>
</dbReference>
<dbReference type="SMART" id="SM00490">
    <property type="entry name" value="HELICc"/>
    <property type="match status" value="1"/>
</dbReference>
<evidence type="ECO:0000256" key="1">
    <source>
        <dbReference type="ARBA" id="ARBA00022741"/>
    </source>
</evidence>
<dbReference type="InterPro" id="IPR001650">
    <property type="entry name" value="Helicase_C-like"/>
</dbReference>
<keyword evidence="8" id="KW-1185">Reference proteome</keyword>
<dbReference type="Pfam" id="PF00176">
    <property type="entry name" value="SNF2-rel_dom"/>
    <property type="match status" value="1"/>
</dbReference>
<evidence type="ECO:0000256" key="2">
    <source>
        <dbReference type="ARBA" id="ARBA00022801"/>
    </source>
</evidence>
<dbReference type="PANTHER" id="PTHR45629:SF7">
    <property type="entry name" value="DNA EXCISION REPAIR PROTEIN ERCC-6-RELATED"/>
    <property type="match status" value="1"/>
</dbReference>
<proteinExistence type="predicted"/>
<dbReference type="InterPro" id="IPR050496">
    <property type="entry name" value="SNF2_RAD54_helicase_repair"/>
</dbReference>
<dbReference type="GeneID" id="54296423"/>
<dbReference type="OrthoDB" id="413460at2759"/>
<evidence type="ECO:0000313" key="8">
    <source>
        <dbReference type="Proteomes" id="UP000799438"/>
    </source>
</evidence>
<gene>
    <name evidence="7" type="ORF">K452DRAFT_269082</name>
</gene>
<dbReference type="PROSITE" id="PS51192">
    <property type="entry name" value="HELICASE_ATP_BIND_1"/>
    <property type="match status" value="1"/>
</dbReference>
<dbReference type="Proteomes" id="UP000799438">
    <property type="component" value="Unassembled WGS sequence"/>
</dbReference>
<dbReference type="SUPFAM" id="SSF52540">
    <property type="entry name" value="P-loop containing nucleoside triphosphate hydrolases"/>
    <property type="match status" value="2"/>
</dbReference>
<feature type="domain" description="Helicase C-terminal" evidence="6">
    <location>
        <begin position="619"/>
        <end position="781"/>
    </location>
</feature>
<dbReference type="GO" id="GO:0016787">
    <property type="term" value="F:hydrolase activity"/>
    <property type="evidence" value="ECO:0007669"/>
    <property type="project" value="UniProtKB-KW"/>
</dbReference>
<evidence type="ECO:0000259" key="5">
    <source>
        <dbReference type="PROSITE" id="PS51192"/>
    </source>
</evidence>
<organism evidence="7 8">
    <name type="scientific">Aplosporella prunicola CBS 121167</name>
    <dbReference type="NCBI Taxonomy" id="1176127"/>
    <lineage>
        <taxon>Eukaryota</taxon>
        <taxon>Fungi</taxon>
        <taxon>Dikarya</taxon>
        <taxon>Ascomycota</taxon>
        <taxon>Pezizomycotina</taxon>
        <taxon>Dothideomycetes</taxon>
        <taxon>Dothideomycetes incertae sedis</taxon>
        <taxon>Botryosphaeriales</taxon>
        <taxon>Aplosporellaceae</taxon>
        <taxon>Aplosporella</taxon>
    </lineage>
</organism>
<dbReference type="PROSITE" id="PS51194">
    <property type="entry name" value="HELICASE_CTER"/>
    <property type="match status" value="1"/>
</dbReference>
<dbReference type="CDD" id="cd18793">
    <property type="entry name" value="SF2_C_SNF"/>
    <property type="match status" value="1"/>
</dbReference>
<keyword evidence="2" id="KW-0378">Hydrolase</keyword>
<sequence length="939" mass="103475">MLNKPFKSPLLARRPANVQDLRHTSPNASEPPPKKRRVSRENDAEPPTAPPKAVHVSAVPRKPLVQVVNPAASALSRQADENGVEGYYTVLWRKFTTKKNKTWDGDGVLSVSGGYAYLQDISGRDMGRTMMNKPLLPGSTLSVGGKDIEVDSVISKQDFLAGLPFLGPVPAPKAQVQEVVEKKPALSMKAQTKQEKVEAKQVKNLNVAAPKTQATTNQFKNPLLSTTTLPKTIKTSTPQPRHDPNAPGALVMKRPLPMDVPKGKQVVDVVIDPILGKHLREHQREGVQFLYECVMGLRSFEGRGAFLADDMGLGKSLQTITLLWTLLKQNPIYEEGPVVKKALIVCPATVVGNWRREFRKWLGNERIGVFVVEDKKQRLTDFTKGRAYNVMVIGYERFREAYAEIKKGCNVDIIIADEGHKIKGAKNKAAAAIRALETDRIVMLSGTPLSNDLLEFYSVVDLVNPGILGKLSTFRREFEGPIVRGRQPEATAKDREKGEARDEEMKNITKQFMLRREARILAKYLPSKSEHVLFCRPTSAQSEVYRVVLSSPAFGAAMGSNENALQLINVLKQVCNSPRLLLPSNNDELPKANSLMSSILESIPPKLLKSPGASGKLQVLDSLLHRIRSTTDEKVVIVSHYTSTLNVLESLLASLSYSFLRVDGSTPTNKRTELISKFNRTDAKVSFIFLLSAKAGGMGINLIGASRLILYDIDWNPAHDLQAMARIHRDGQARPCKIYRFLTMGALDEKIYQRQLTKQGLADSVIDNKSSSSSFTREELRDLFTLDESNDCQTHKLVSCPCGGRGNGGGIVTAEDVTEVKEAAAEETDDEELPELPMLLKASNVDMEAQEKRIKDGKGKNQGKAKMLALMQYAHIDVALLGQGTSAESPPATTDDEEEAATDHVSAADLEAMIDDEPLLDVLREEGSRVKFVFSKTSS</sequence>
<keyword evidence="1" id="KW-0547">Nucleotide-binding</keyword>
<dbReference type="InterPro" id="IPR000330">
    <property type="entry name" value="SNF2_N"/>
</dbReference>
<evidence type="ECO:0000313" key="7">
    <source>
        <dbReference type="EMBL" id="KAF2143506.1"/>
    </source>
</evidence>
<protein>
    <recommendedName>
        <fullName evidence="9">DNA repair and recombination protein RAD54B</fullName>
    </recommendedName>
</protein>
<keyword evidence="3" id="KW-0067">ATP-binding</keyword>
<dbReference type="InterPro" id="IPR027417">
    <property type="entry name" value="P-loop_NTPase"/>
</dbReference>
<dbReference type="GO" id="GO:0007131">
    <property type="term" value="P:reciprocal meiotic recombination"/>
    <property type="evidence" value="ECO:0007669"/>
    <property type="project" value="TreeGrafter"/>
</dbReference>
<feature type="region of interest" description="Disordered" evidence="4">
    <location>
        <begin position="884"/>
        <end position="912"/>
    </location>
</feature>
<accession>A0A6A6BHN6</accession>